<evidence type="ECO:0000313" key="3">
    <source>
        <dbReference type="Proteomes" id="UP000244956"/>
    </source>
</evidence>
<protein>
    <recommendedName>
        <fullName evidence="4">Yip1 domain-containing protein</fullName>
    </recommendedName>
</protein>
<evidence type="ECO:0008006" key="4">
    <source>
        <dbReference type="Google" id="ProtNLM"/>
    </source>
</evidence>
<name>A0A2U2B4D3_9BACT</name>
<reference evidence="2 3" key="1">
    <citation type="submission" date="2018-05" db="EMBL/GenBank/DDBJ databases">
        <title>Marinilabilia rubrum sp. nov., isolated from saltern sediment.</title>
        <authorList>
            <person name="Zhang R."/>
        </authorList>
    </citation>
    <scope>NUCLEOTIDE SEQUENCE [LARGE SCALE GENOMIC DNA]</scope>
    <source>
        <strain evidence="2 3">WTE16</strain>
    </source>
</reference>
<dbReference type="Proteomes" id="UP000244956">
    <property type="component" value="Unassembled WGS sequence"/>
</dbReference>
<feature type="transmembrane region" description="Helical" evidence="1">
    <location>
        <begin position="18"/>
        <end position="35"/>
    </location>
</feature>
<comment type="caution">
    <text evidence="2">The sequence shown here is derived from an EMBL/GenBank/DDBJ whole genome shotgun (WGS) entry which is preliminary data.</text>
</comment>
<dbReference type="AlphaFoldDB" id="A0A2U2B4D3"/>
<feature type="transmembrane region" description="Helical" evidence="1">
    <location>
        <begin position="175"/>
        <end position="200"/>
    </location>
</feature>
<accession>A0A2U2B4D3</accession>
<feature type="transmembrane region" description="Helical" evidence="1">
    <location>
        <begin position="55"/>
        <end position="79"/>
    </location>
</feature>
<evidence type="ECO:0000313" key="2">
    <source>
        <dbReference type="EMBL" id="PWD97919.1"/>
    </source>
</evidence>
<feature type="transmembrane region" description="Helical" evidence="1">
    <location>
        <begin position="138"/>
        <end position="163"/>
    </location>
</feature>
<sequence>MKMNKIFNPFHEIAGSKALFLGLLAMLATGLIGYFSHTHFPDIISIKYIPVSLPLWYYFIQQLVIWLIPSVIFYLLALLGASSSVRIIDVFGTQALARYPYVLASITGFSGSMKRFGEYIIEVAMEQNQEASISSFDLIMSILIIVASLLLVVWMVGLMYNAFRISANLKGARAVGLFIAGFAVSFLVSLFTGIQLYNFLQ</sequence>
<keyword evidence="1" id="KW-0472">Membrane</keyword>
<dbReference type="EMBL" id="QEWP01000022">
    <property type="protein sequence ID" value="PWD97919.1"/>
    <property type="molecule type" value="Genomic_DNA"/>
</dbReference>
<evidence type="ECO:0000256" key="1">
    <source>
        <dbReference type="SAM" id="Phobius"/>
    </source>
</evidence>
<organism evidence="2 3">
    <name type="scientific">Marinilabilia rubra</name>
    <dbReference type="NCBI Taxonomy" id="2162893"/>
    <lineage>
        <taxon>Bacteria</taxon>
        <taxon>Pseudomonadati</taxon>
        <taxon>Bacteroidota</taxon>
        <taxon>Bacteroidia</taxon>
        <taxon>Marinilabiliales</taxon>
        <taxon>Marinilabiliaceae</taxon>
        <taxon>Marinilabilia</taxon>
    </lineage>
</organism>
<keyword evidence="3" id="KW-1185">Reference proteome</keyword>
<gene>
    <name evidence="2" type="ORF">DDZ16_18355</name>
</gene>
<keyword evidence="1" id="KW-0812">Transmembrane</keyword>
<keyword evidence="1" id="KW-1133">Transmembrane helix</keyword>
<proteinExistence type="predicted"/>